<reference evidence="2" key="1">
    <citation type="journal article" date="2020" name="Nature">
        <title>Giant virus diversity and host interactions through global metagenomics.</title>
        <authorList>
            <person name="Schulz F."/>
            <person name="Roux S."/>
            <person name="Paez-Espino D."/>
            <person name="Jungbluth S."/>
            <person name="Walsh D.A."/>
            <person name="Denef V.J."/>
            <person name="McMahon K.D."/>
            <person name="Konstantinidis K.T."/>
            <person name="Eloe-Fadrosh E.A."/>
            <person name="Kyrpides N.C."/>
            <person name="Woyke T."/>
        </authorList>
    </citation>
    <scope>NUCLEOTIDE SEQUENCE</scope>
    <source>
        <strain evidence="2">GVMAG-S-1024976-23</strain>
    </source>
</reference>
<dbReference type="Pfam" id="PF00443">
    <property type="entry name" value="UCH"/>
    <property type="match status" value="1"/>
</dbReference>
<evidence type="ECO:0000259" key="1">
    <source>
        <dbReference type="PROSITE" id="PS50235"/>
    </source>
</evidence>
<dbReference type="PROSITE" id="PS50235">
    <property type="entry name" value="USP_3"/>
    <property type="match status" value="1"/>
</dbReference>
<accession>A0A6C0AG31</accession>
<feature type="domain" description="USP" evidence="1">
    <location>
        <begin position="6"/>
        <end position="252"/>
    </location>
</feature>
<dbReference type="AlphaFoldDB" id="A0A6C0AG31"/>
<proteinExistence type="predicted"/>
<dbReference type="PANTHER" id="PTHR24006">
    <property type="entry name" value="UBIQUITIN CARBOXYL-TERMINAL HYDROLASE"/>
    <property type="match status" value="1"/>
</dbReference>
<dbReference type="GO" id="GO:0016579">
    <property type="term" value="P:protein deubiquitination"/>
    <property type="evidence" value="ECO:0007669"/>
    <property type="project" value="InterPro"/>
</dbReference>
<organism evidence="2">
    <name type="scientific">viral metagenome</name>
    <dbReference type="NCBI Taxonomy" id="1070528"/>
    <lineage>
        <taxon>unclassified sequences</taxon>
        <taxon>metagenomes</taxon>
        <taxon>organismal metagenomes</taxon>
    </lineage>
</organism>
<dbReference type="GO" id="GO:0004843">
    <property type="term" value="F:cysteine-type deubiquitinase activity"/>
    <property type="evidence" value="ECO:0007669"/>
    <property type="project" value="InterPro"/>
</dbReference>
<dbReference type="CDD" id="cd02257">
    <property type="entry name" value="Peptidase_C19"/>
    <property type="match status" value="1"/>
</dbReference>
<dbReference type="EMBL" id="MN740602">
    <property type="protein sequence ID" value="QHS78718.1"/>
    <property type="molecule type" value="Genomic_DNA"/>
</dbReference>
<dbReference type="InterPro" id="IPR038765">
    <property type="entry name" value="Papain-like_cys_pep_sf"/>
</dbReference>
<name>A0A6C0AG31_9ZZZZ</name>
<dbReference type="GO" id="GO:0005829">
    <property type="term" value="C:cytosol"/>
    <property type="evidence" value="ECO:0007669"/>
    <property type="project" value="TreeGrafter"/>
</dbReference>
<dbReference type="InterPro" id="IPR050164">
    <property type="entry name" value="Peptidase_C19"/>
</dbReference>
<sequence length="253" mass="30307">MNIFMVVFINYGNTCYLNVILQIFLHVDILVKNKQWAHILIKLKQLKKNCPFKPNLIYNFLKLNKHFKIGQPHDAHEAFLHILDYVDDISFKGVLLYKMETTNKPLEINKNKEFFTSIELALTHSNLYDNLNEFFKSELISGWKDKHNNVRNIIKYGYILDFPNNLAIVLKQTQHIKKRIQYDHILDMTKYAANPNKKEKYELVSVIIHSNYHYYGYFKNNNIWYLYNDEQIGIIDKPNFNQCPYMLIYTKLK</sequence>
<dbReference type="Gene3D" id="3.90.70.10">
    <property type="entry name" value="Cysteine proteinases"/>
    <property type="match status" value="2"/>
</dbReference>
<dbReference type="InterPro" id="IPR001394">
    <property type="entry name" value="Peptidase_C19_UCH"/>
</dbReference>
<dbReference type="GO" id="GO:0005634">
    <property type="term" value="C:nucleus"/>
    <property type="evidence" value="ECO:0007669"/>
    <property type="project" value="TreeGrafter"/>
</dbReference>
<dbReference type="InterPro" id="IPR028889">
    <property type="entry name" value="USP"/>
</dbReference>
<dbReference type="SUPFAM" id="SSF54001">
    <property type="entry name" value="Cysteine proteinases"/>
    <property type="match status" value="1"/>
</dbReference>
<protein>
    <recommendedName>
        <fullName evidence="1">USP domain-containing protein</fullName>
    </recommendedName>
</protein>
<evidence type="ECO:0000313" key="2">
    <source>
        <dbReference type="EMBL" id="QHS78718.1"/>
    </source>
</evidence>